<evidence type="ECO:0000256" key="3">
    <source>
        <dbReference type="ARBA" id="ARBA00022638"/>
    </source>
</evidence>
<evidence type="ECO:0000313" key="8">
    <source>
        <dbReference type="EnsemblMetazoa" id="tetur21g01120.1"/>
    </source>
</evidence>
<protein>
    <recommendedName>
        <fullName evidence="2">lysozyme</fullName>
        <ecNumber evidence="2">3.2.1.17</ecNumber>
    </recommendedName>
</protein>
<dbReference type="InterPro" id="IPR023346">
    <property type="entry name" value="Lysozyme-like_dom_sf"/>
</dbReference>
<dbReference type="HOGENOM" id="CLU_111620_0_1_1"/>
<evidence type="ECO:0000256" key="2">
    <source>
        <dbReference type="ARBA" id="ARBA00012732"/>
    </source>
</evidence>
<sequence length="164" mass="18733">MINAKGLTVNQLTNGNTILLGLLIVGLFNLIPVSSREMNRCSLAKSLYTRYKVSKSIIPSLLCLVEHSSKFDAFKITETREGRRYGIFQVNLFKVGEHCGDNGPQIDDSLCRVPCGKMIDDQLTDDVRCWRKIYAKYGFSYWPEWVNNCRGKYLMAYLQGCPLY</sequence>
<dbReference type="SUPFAM" id="SSF53955">
    <property type="entry name" value="Lysozyme-like"/>
    <property type="match status" value="1"/>
</dbReference>
<dbReference type="Pfam" id="PF00062">
    <property type="entry name" value="Lys"/>
    <property type="match status" value="1"/>
</dbReference>
<reference evidence="9" key="1">
    <citation type="submission" date="2011-08" db="EMBL/GenBank/DDBJ databases">
        <authorList>
            <person name="Rombauts S."/>
        </authorList>
    </citation>
    <scope>NUCLEOTIDE SEQUENCE</scope>
    <source>
        <strain evidence="9">London</strain>
    </source>
</reference>
<dbReference type="GO" id="GO:0031640">
    <property type="term" value="P:killing of cells of another organism"/>
    <property type="evidence" value="ECO:0007669"/>
    <property type="project" value="UniProtKB-KW"/>
</dbReference>
<keyword evidence="7" id="KW-0472">Membrane</keyword>
<keyword evidence="9" id="KW-1185">Reference proteome</keyword>
<dbReference type="PANTHER" id="PTHR11407">
    <property type="entry name" value="LYSOZYME C"/>
    <property type="match status" value="1"/>
</dbReference>
<comment type="catalytic activity">
    <reaction evidence="1">
        <text>Hydrolysis of (1-&gt;4)-beta-linkages between N-acetylmuramic acid and N-acetyl-D-glucosamine residues in a peptidoglycan and between N-acetyl-D-glucosamine residues in chitodextrins.</text>
        <dbReference type="EC" id="3.2.1.17"/>
    </reaction>
</comment>
<proteinExistence type="inferred from homology"/>
<keyword evidence="3" id="KW-0929">Antimicrobial</keyword>
<keyword evidence="7" id="KW-1133">Transmembrane helix</keyword>
<keyword evidence="4" id="KW-1015">Disulfide bond</keyword>
<dbReference type="PROSITE" id="PS51348">
    <property type="entry name" value="GLYCOSYL_HYDROL_F22_2"/>
    <property type="match status" value="1"/>
</dbReference>
<evidence type="ECO:0000256" key="4">
    <source>
        <dbReference type="ARBA" id="ARBA00023157"/>
    </source>
</evidence>
<comment type="similarity">
    <text evidence="6">Belongs to the glycosyl hydrolase 22 family.</text>
</comment>
<keyword evidence="3" id="KW-0081">Bacteriolytic enzyme</keyword>
<dbReference type="SMART" id="SM00263">
    <property type="entry name" value="LYZ1"/>
    <property type="match status" value="1"/>
</dbReference>
<feature type="transmembrane region" description="Helical" evidence="7">
    <location>
        <begin position="12"/>
        <end position="31"/>
    </location>
</feature>
<keyword evidence="5" id="KW-0326">Glycosidase</keyword>
<name>T1KTV2_TETUR</name>
<dbReference type="Proteomes" id="UP000015104">
    <property type="component" value="Unassembled WGS sequence"/>
</dbReference>
<dbReference type="GO" id="GO:0003796">
    <property type="term" value="F:lysozyme activity"/>
    <property type="evidence" value="ECO:0007669"/>
    <property type="project" value="UniProtKB-EC"/>
</dbReference>
<evidence type="ECO:0000256" key="7">
    <source>
        <dbReference type="SAM" id="Phobius"/>
    </source>
</evidence>
<evidence type="ECO:0000256" key="1">
    <source>
        <dbReference type="ARBA" id="ARBA00000632"/>
    </source>
</evidence>
<keyword evidence="5" id="KW-0378">Hydrolase</keyword>
<dbReference type="GO" id="GO:0042742">
    <property type="term" value="P:defense response to bacterium"/>
    <property type="evidence" value="ECO:0007669"/>
    <property type="project" value="UniProtKB-KW"/>
</dbReference>
<dbReference type="PRINTS" id="PR00135">
    <property type="entry name" value="LYZLACT"/>
</dbReference>
<organism evidence="8 9">
    <name type="scientific">Tetranychus urticae</name>
    <name type="common">Two-spotted spider mite</name>
    <dbReference type="NCBI Taxonomy" id="32264"/>
    <lineage>
        <taxon>Eukaryota</taxon>
        <taxon>Metazoa</taxon>
        <taxon>Ecdysozoa</taxon>
        <taxon>Arthropoda</taxon>
        <taxon>Chelicerata</taxon>
        <taxon>Arachnida</taxon>
        <taxon>Acari</taxon>
        <taxon>Acariformes</taxon>
        <taxon>Trombidiformes</taxon>
        <taxon>Prostigmata</taxon>
        <taxon>Eleutherengona</taxon>
        <taxon>Raphignathae</taxon>
        <taxon>Tetranychoidea</taxon>
        <taxon>Tetranychidae</taxon>
        <taxon>Tetranychus</taxon>
    </lineage>
</organism>
<evidence type="ECO:0000256" key="6">
    <source>
        <dbReference type="RuleBase" id="RU004440"/>
    </source>
</evidence>
<dbReference type="Gene3D" id="1.10.530.10">
    <property type="match status" value="1"/>
</dbReference>
<evidence type="ECO:0000313" key="9">
    <source>
        <dbReference type="Proteomes" id="UP000015104"/>
    </source>
</evidence>
<dbReference type="STRING" id="32264.T1KTV2"/>
<dbReference type="EMBL" id="CAEY01000546">
    <property type="status" value="NOT_ANNOTATED_CDS"/>
    <property type="molecule type" value="Genomic_DNA"/>
</dbReference>
<reference evidence="8" key="2">
    <citation type="submission" date="2015-06" db="UniProtKB">
        <authorList>
            <consortium name="EnsemblMetazoa"/>
        </authorList>
    </citation>
    <scope>IDENTIFICATION</scope>
</reference>
<dbReference type="PANTHER" id="PTHR11407:SF63">
    <property type="entry name" value="LYSOZYME C"/>
    <property type="match status" value="1"/>
</dbReference>
<dbReference type="EC" id="3.2.1.17" evidence="2"/>
<dbReference type="InterPro" id="IPR001916">
    <property type="entry name" value="Glyco_hydro_22"/>
</dbReference>
<dbReference type="EnsemblMetazoa" id="tetur21g01120.1">
    <property type="protein sequence ID" value="tetur21g01120.1"/>
    <property type="gene ID" value="tetur21g01120"/>
</dbReference>
<dbReference type="AlphaFoldDB" id="T1KTV2"/>
<keyword evidence="7" id="KW-0812">Transmembrane</keyword>
<accession>T1KTV2</accession>
<evidence type="ECO:0000256" key="5">
    <source>
        <dbReference type="ARBA" id="ARBA00023295"/>
    </source>
</evidence>